<dbReference type="Proteomes" id="UP000198833">
    <property type="component" value="Unassembled WGS sequence"/>
</dbReference>
<accession>A0A1H9FT45</accession>
<evidence type="ECO:0000256" key="2">
    <source>
        <dbReference type="ARBA" id="ARBA00022475"/>
    </source>
</evidence>
<feature type="transmembrane region" description="Helical" evidence="6">
    <location>
        <begin position="85"/>
        <end position="110"/>
    </location>
</feature>
<keyword evidence="2" id="KW-1003">Cell membrane</keyword>
<keyword evidence="5 6" id="KW-0472">Membrane</keyword>
<feature type="transmembrane region" description="Helical" evidence="6">
    <location>
        <begin position="122"/>
        <end position="143"/>
    </location>
</feature>
<dbReference type="RefSeq" id="WP_092572472.1">
    <property type="nucleotide sequence ID" value="NZ_FOEN01000010.1"/>
</dbReference>
<dbReference type="OrthoDB" id="1653617at2"/>
<keyword evidence="3 6" id="KW-0812">Transmembrane</keyword>
<evidence type="ECO:0000313" key="7">
    <source>
        <dbReference type="EMBL" id="SEQ40673.1"/>
    </source>
</evidence>
<evidence type="ECO:0000256" key="1">
    <source>
        <dbReference type="ARBA" id="ARBA00004651"/>
    </source>
</evidence>
<evidence type="ECO:0000256" key="6">
    <source>
        <dbReference type="SAM" id="Phobius"/>
    </source>
</evidence>
<organism evidence="7 8">
    <name type="scientific">Ignavigranum ruoffiae</name>
    <dbReference type="NCBI Taxonomy" id="89093"/>
    <lineage>
        <taxon>Bacteria</taxon>
        <taxon>Bacillati</taxon>
        <taxon>Bacillota</taxon>
        <taxon>Bacilli</taxon>
        <taxon>Lactobacillales</taxon>
        <taxon>Aerococcaceae</taxon>
        <taxon>Ignavigranum</taxon>
    </lineage>
</organism>
<dbReference type="PANTHER" id="PTHR30509">
    <property type="entry name" value="P-HYDROXYBENZOIC ACID EFFLUX PUMP SUBUNIT-RELATED"/>
    <property type="match status" value="1"/>
</dbReference>
<feature type="transmembrane region" description="Helical" evidence="6">
    <location>
        <begin position="56"/>
        <end position="73"/>
    </location>
</feature>
<keyword evidence="4 6" id="KW-1133">Transmembrane helix</keyword>
<evidence type="ECO:0000256" key="5">
    <source>
        <dbReference type="ARBA" id="ARBA00023136"/>
    </source>
</evidence>
<sequence>MRIGARVLKTGLAITLSIFLSIFLIPENSAVMAAIAAVTTTAPTVKKSFEMFNRRILANIIGGVVAVLVLMILGNHPIMVGVAAVFLISILNILNLGDVLTLAVITLVAIMSSDANDLYLSAFYRVIETIIGVTVSFLVNSLIYPPRYDEKFYDMVIELNNELIVLMRAALRKNIPFTIMEKDLSWAHRASAELNDLFDMIHEEVIFPRSKRIQIGRKLVIYRHFLATTQACVHLLEMFHKHDHVYKTFPKDLQILVRERLELLLNGHEQILLKFHGRIPAEQVNFMAVDKNYRHNYIQQFYHQMLTELERDDAVYDAEINGIAHMMSAIYLYEEKIYALNHIMTIYRQRYDQEVTHNKV</sequence>
<comment type="subcellular location">
    <subcellularLocation>
        <location evidence="1">Cell membrane</location>
        <topology evidence="1">Multi-pass membrane protein</topology>
    </subcellularLocation>
</comment>
<reference evidence="7 8" key="1">
    <citation type="submission" date="2016-10" db="EMBL/GenBank/DDBJ databases">
        <authorList>
            <person name="de Groot N.N."/>
        </authorList>
    </citation>
    <scope>NUCLEOTIDE SEQUENCE [LARGE SCALE GENOMIC DNA]</scope>
    <source>
        <strain evidence="7 8">DSM 15695</strain>
    </source>
</reference>
<evidence type="ECO:0000256" key="3">
    <source>
        <dbReference type="ARBA" id="ARBA00022692"/>
    </source>
</evidence>
<name>A0A1H9FT45_9LACT</name>
<keyword evidence="8" id="KW-1185">Reference proteome</keyword>
<dbReference type="Pfam" id="PF06081">
    <property type="entry name" value="ArAE_1"/>
    <property type="match status" value="1"/>
</dbReference>
<dbReference type="EMBL" id="FOEN01000010">
    <property type="protein sequence ID" value="SEQ40673.1"/>
    <property type="molecule type" value="Genomic_DNA"/>
</dbReference>
<evidence type="ECO:0000313" key="8">
    <source>
        <dbReference type="Proteomes" id="UP000198833"/>
    </source>
</evidence>
<dbReference type="AlphaFoldDB" id="A0A1H9FT45"/>
<dbReference type="GO" id="GO:0005886">
    <property type="term" value="C:plasma membrane"/>
    <property type="evidence" value="ECO:0007669"/>
    <property type="project" value="UniProtKB-SubCell"/>
</dbReference>
<feature type="transmembrane region" description="Helical" evidence="6">
    <location>
        <begin position="12"/>
        <end position="36"/>
    </location>
</feature>
<dbReference type="PANTHER" id="PTHR30509:SF27">
    <property type="entry name" value="UPF0421 PROTEIN YGAE"/>
    <property type="match status" value="1"/>
</dbReference>
<proteinExistence type="predicted"/>
<evidence type="ECO:0000256" key="4">
    <source>
        <dbReference type="ARBA" id="ARBA00022989"/>
    </source>
</evidence>
<dbReference type="STRING" id="89093.SAMN04488558_1106"/>
<gene>
    <name evidence="7" type="ORF">SAMN04488558_1106</name>
</gene>
<protein>
    <submittedName>
        <fullName evidence="7">Uncharacterized membrane protein YgaE, UPF0421/DUF939 family</fullName>
    </submittedName>
</protein>
<dbReference type="InterPro" id="IPR010343">
    <property type="entry name" value="ArAE_1"/>
</dbReference>